<keyword evidence="7 12" id="KW-0560">Oxidoreductase</keyword>
<evidence type="ECO:0000256" key="3">
    <source>
        <dbReference type="ARBA" id="ARBA00022617"/>
    </source>
</evidence>
<feature type="binding site" description="axial binding residue" evidence="11">
    <location>
        <position position="469"/>
    </location>
    <ligand>
        <name>heme</name>
        <dbReference type="ChEBI" id="CHEBI:30413"/>
    </ligand>
    <ligandPart>
        <name>Fe</name>
        <dbReference type="ChEBI" id="CHEBI:18248"/>
    </ligandPart>
</feature>
<organism evidence="14 15">
    <name type="scientific">Papaver atlanticum</name>
    <dbReference type="NCBI Taxonomy" id="357466"/>
    <lineage>
        <taxon>Eukaryota</taxon>
        <taxon>Viridiplantae</taxon>
        <taxon>Streptophyta</taxon>
        <taxon>Embryophyta</taxon>
        <taxon>Tracheophyta</taxon>
        <taxon>Spermatophyta</taxon>
        <taxon>Magnoliopsida</taxon>
        <taxon>Ranunculales</taxon>
        <taxon>Papaveraceae</taxon>
        <taxon>Papaveroideae</taxon>
        <taxon>Papaver</taxon>
    </lineage>
</organism>
<dbReference type="PROSITE" id="PS00086">
    <property type="entry name" value="CYTOCHROME_P450"/>
    <property type="match status" value="1"/>
</dbReference>
<dbReference type="Pfam" id="PF00067">
    <property type="entry name" value="p450"/>
    <property type="match status" value="1"/>
</dbReference>
<keyword evidence="3 11" id="KW-0349">Heme</keyword>
<evidence type="ECO:0008006" key="16">
    <source>
        <dbReference type="Google" id="ProtNLM"/>
    </source>
</evidence>
<dbReference type="Proteomes" id="UP001202328">
    <property type="component" value="Unassembled WGS sequence"/>
</dbReference>
<dbReference type="Gene3D" id="1.10.630.10">
    <property type="entry name" value="Cytochrome P450"/>
    <property type="match status" value="1"/>
</dbReference>
<feature type="transmembrane region" description="Helical" evidence="13">
    <location>
        <begin position="20"/>
        <end position="38"/>
    </location>
</feature>
<dbReference type="FunFam" id="1.10.630.10:FF:000044">
    <property type="entry name" value="Cytochrome P450"/>
    <property type="match status" value="1"/>
</dbReference>
<sequence>MQATNILMEYLVSHINLSDVAIALLGLFIFSCIIQKVTNKGPMLWPVMGIIPTVFFHFNHTYEWVTEALIKSGGTFYYRGMWMGNAYGIITADPSKLEYILKTRFRNFPKGKYYRDRFFDLLGDGIFNADGDTWKEQRRAATLEMHSSRFVEYSFQTIQELVHIKLLKLIEKLVISKESIDLQDVLLRFTFDNVCTAAFGVHPGCLSIDLPDVPFAKAFEQATELTLFRFTVPPFIWKAMKLFCFGSEKELKKAVGVVHKFAEKAVCNRRTECYKLGGLSDRSDLLSRLTELRETEDVNRPTKYKFSEKFLRDFCISFILAGRDTSSVALAWFFWLLSKNPQVEYKILNEINEILSHRKSKNEIMDVVLTIDELKQMEYLQAALSESLRLYPSVPLDLKEVQEDDFFPDGTMVKKGSRVLYSIYSMARIDGIWGKDCKEYRPERWIKDGKFVSENQFKYAVFNAGPRLCVGKRFAYLQMKMVAASVLLRYSVDVVKGQDVAPKLTTTLYMKNGLIVNFKPRE</sequence>
<dbReference type="GO" id="GO:0004497">
    <property type="term" value="F:monooxygenase activity"/>
    <property type="evidence" value="ECO:0007669"/>
    <property type="project" value="UniProtKB-KW"/>
</dbReference>
<comment type="caution">
    <text evidence="14">The sequence shown here is derived from an EMBL/GenBank/DDBJ whole genome shotgun (WGS) entry which is preliminary data.</text>
</comment>
<dbReference type="PRINTS" id="PR00463">
    <property type="entry name" value="EP450I"/>
</dbReference>
<dbReference type="CDD" id="cd11064">
    <property type="entry name" value="CYP86A"/>
    <property type="match status" value="1"/>
</dbReference>
<keyword evidence="9 12" id="KW-0503">Monooxygenase</keyword>
<evidence type="ECO:0000256" key="7">
    <source>
        <dbReference type="ARBA" id="ARBA00023002"/>
    </source>
</evidence>
<dbReference type="AlphaFoldDB" id="A0AAD4SFB0"/>
<dbReference type="PRINTS" id="PR00385">
    <property type="entry name" value="P450"/>
</dbReference>
<evidence type="ECO:0000256" key="12">
    <source>
        <dbReference type="RuleBase" id="RU000461"/>
    </source>
</evidence>
<evidence type="ECO:0000256" key="2">
    <source>
        <dbReference type="ARBA" id="ARBA00010617"/>
    </source>
</evidence>
<dbReference type="GO" id="GO:0006629">
    <property type="term" value="P:lipid metabolic process"/>
    <property type="evidence" value="ECO:0007669"/>
    <property type="project" value="UniProtKB-ARBA"/>
</dbReference>
<name>A0AAD4SFB0_9MAGN</name>
<evidence type="ECO:0000256" key="9">
    <source>
        <dbReference type="ARBA" id="ARBA00023033"/>
    </source>
</evidence>
<proteinExistence type="inferred from homology"/>
<comment type="subcellular location">
    <subcellularLocation>
        <location evidence="1">Membrane</location>
        <topology evidence="1">Single-pass membrane protein</topology>
    </subcellularLocation>
</comment>
<protein>
    <recommendedName>
        <fullName evidence="16">Cytochrome P450</fullName>
    </recommendedName>
</protein>
<dbReference type="GO" id="GO:0016705">
    <property type="term" value="F:oxidoreductase activity, acting on paired donors, with incorporation or reduction of molecular oxygen"/>
    <property type="evidence" value="ECO:0007669"/>
    <property type="project" value="InterPro"/>
</dbReference>
<evidence type="ECO:0000256" key="13">
    <source>
        <dbReference type="SAM" id="Phobius"/>
    </source>
</evidence>
<dbReference type="GO" id="GO:0020037">
    <property type="term" value="F:heme binding"/>
    <property type="evidence" value="ECO:0007669"/>
    <property type="project" value="InterPro"/>
</dbReference>
<comment type="similarity">
    <text evidence="2 12">Belongs to the cytochrome P450 family.</text>
</comment>
<comment type="cofactor">
    <cofactor evidence="11">
        <name>heme</name>
        <dbReference type="ChEBI" id="CHEBI:30413"/>
    </cofactor>
</comment>
<dbReference type="GO" id="GO:0033075">
    <property type="term" value="P:isoquinoline alkaloid biosynthetic process"/>
    <property type="evidence" value="ECO:0007669"/>
    <property type="project" value="UniProtKB-ARBA"/>
</dbReference>
<dbReference type="InterPro" id="IPR036396">
    <property type="entry name" value="Cyt_P450_sf"/>
</dbReference>
<evidence type="ECO:0000313" key="14">
    <source>
        <dbReference type="EMBL" id="KAI3905416.1"/>
    </source>
</evidence>
<dbReference type="GO" id="GO:0016020">
    <property type="term" value="C:membrane"/>
    <property type="evidence" value="ECO:0007669"/>
    <property type="project" value="UniProtKB-SubCell"/>
</dbReference>
<keyword evidence="15" id="KW-1185">Reference proteome</keyword>
<evidence type="ECO:0000256" key="6">
    <source>
        <dbReference type="ARBA" id="ARBA00022989"/>
    </source>
</evidence>
<reference evidence="14" key="1">
    <citation type="submission" date="2022-04" db="EMBL/GenBank/DDBJ databases">
        <title>A functionally conserved STORR gene fusion in Papaver species that diverged 16.8 million years ago.</title>
        <authorList>
            <person name="Catania T."/>
        </authorList>
    </citation>
    <scope>NUCLEOTIDE SEQUENCE</scope>
    <source>
        <strain evidence="14">S-188037</strain>
    </source>
</reference>
<evidence type="ECO:0000313" key="15">
    <source>
        <dbReference type="Proteomes" id="UP001202328"/>
    </source>
</evidence>
<dbReference type="InterPro" id="IPR002401">
    <property type="entry name" value="Cyt_P450_E_grp-I"/>
</dbReference>
<accession>A0AAD4SFB0</accession>
<evidence type="ECO:0000256" key="1">
    <source>
        <dbReference type="ARBA" id="ARBA00004167"/>
    </source>
</evidence>
<dbReference type="InterPro" id="IPR001128">
    <property type="entry name" value="Cyt_P450"/>
</dbReference>
<dbReference type="SUPFAM" id="SSF48264">
    <property type="entry name" value="Cytochrome P450"/>
    <property type="match status" value="1"/>
</dbReference>
<keyword evidence="10 13" id="KW-0472">Membrane</keyword>
<dbReference type="InterPro" id="IPR017972">
    <property type="entry name" value="Cyt_P450_CS"/>
</dbReference>
<keyword evidence="4 13" id="KW-0812">Transmembrane</keyword>
<keyword evidence="5 11" id="KW-0479">Metal-binding</keyword>
<evidence type="ECO:0000256" key="10">
    <source>
        <dbReference type="ARBA" id="ARBA00023136"/>
    </source>
</evidence>
<keyword evidence="6 13" id="KW-1133">Transmembrane helix</keyword>
<evidence type="ECO:0000256" key="11">
    <source>
        <dbReference type="PIRSR" id="PIRSR602401-1"/>
    </source>
</evidence>
<evidence type="ECO:0000256" key="5">
    <source>
        <dbReference type="ARBA" id="ARBA00022723"/>
    </source>
</evidence>
<evidence type="ECO:0000256" key="4">
    <source>
        <dbReference type="ARBA" id="ARBA00022692"/>
    </source>
</evidence>
<dbReference type="EMBL" id="JAJJMB010010985">
    <property type="protein sequence ID" value="KAI3905416.1"/>
    <property type="molecule type" value="Genomic_DNA"/>
</dbReference>
<gene>
    <name evidence="14" type="ORF">MKW98_013214</name>
</gene>
<dbReference type="GO" id="GO:0005506">
    <property type="term" value="F:iron ion binding"/>
    <property type="evidence" value="ECO:0007669"/>
    <property type="project" value="InterPro"/>
</dbReference>
<evidence type="ECO:0000256" key="8">
    <source>
        <dbReference type="ARBA" id="ARBA00023004"/>
    </source>
</evidence>
<keyword evidence="8 11" id="KW-0408">Iron</keyword>
<dbReference type="PANTHER" id="PTHR24296">
    <property type="entry name" value="CYTOCHROME P450"/>
    <property type="match status" value="1"/>
</dbReference>